<feature type="region of interest" description="Disordered" evidence="1">
    <location>
        <begin position="1"/>
        <end position="38"/>
    </location>
</feature>
<evidence type="ECO:0000256" key="1">
    <source>
        <dbReference type="SAM" id="MobiDB-lite"/>
    </source>
</evidence>
<dbReference type="EMBL" id="JAACFV010000232">
    <property type="protein sequence ID" value="KAF7502638.1"/>
    <property type="molecule type" value="Genomic_DNA"/>
</dbReference>
<comment type="caution">
    <text evidence="2">The sequence shown here is derived from an EMBL/GenBank/DDBJ whole genome shotgun (WGS) entry which is preliminary data.</text>
</comment>
<evidence type="ECO:0008006" key="4">
    <source>
        <dbReference type="Google" id="ProtNLM"/>
    </source>
</evidence>
<keyword evidence="3" id="KW-1185">Reference proteome</keyword>
<dbReference type="Proteomes" id="UP000606974">
    <property type="component" value="Unassembled WGS sequence"/>
</dbReference>
<dbReference type="OrthoDB" id="4045395at2759"/>
<dbReference type="Gene3D" id="2.40.128.320">
    <property type="entry name" value="Protein HRI1, N-terminal domain"/>
    <property type="match status" value="1"/>
</dbReference>
<dbReference type="InterPro" id="IPR031818">
    <property type="entry name" value="Hri1"/>
</dbReference>
<gene>
    <name evidence="2" type="ORF">GJ744_005413</name>
</gene>
<accession>A0A8H7A4V4</accession>
<proteinExistence type="predicted"/>
<evidence type="ECO:0000313" key="3">
    <source>
        <dbReference type="Proteomes" id="UP000606974"/>
    </source>
</evidence>
<name>A0A8H7A4V4_9EURO</name>
<dbReference type="InterPro" id="IPR043047">
    <property type="entry name" value="Hri1_N_sf"/>
</dbReference>
<reference evidence="2" key="1">
    <citation type="submission" date="2020-02" db="EMBL/GenBank/DDBJ databases">
        <authorList>
            <person name="Palmer J.M."/>
        </authorList>
    </citation>
    <scope>NUCLEOTIDE SEQUENCE</scope>
    <source>
        <strain evidence="2">EPUS1.4</strain>
        <tissue evidence="2">Thallus</tissue>
    </source>
</reference>
<dbReference type="Pfam" id="PF16815">
    <property type="entry name" value="HRI1"/>
    <property type="match status" value="1"/>
</dbReference>
<evidence type="ECO:0000313" key="2">
    <source>
        <dbReference type="EMBL" id="KAF7502638.1"/>
    </source>
</evidence>
<feature type="compositionally biased region" description="Basic and acidic residues" evidence="1">
    <location>
        <begin position="20"/>
        <end position="30"/>
    </location>
</feature>
<organism evidence="2 3">
    <name type="scientific">Endocarpon pusillum</name>
    <dbReference type="NCBI Taxonomy" id="364733"/>
    <lineage>
        <taxon>Eukaryota</taxon>
        <taxon>Fungi</taxon>
        <taxon>Dikarya</taxon>
        <taxon>Ascomycota</taxon>
        <taxon>Pezizomycotina</taxon>
        <taxon>Eurotiomycetes</taxon>
        <taxon>Chaetothyriomycetidae</taxon>
        <taxon>Verrucariales</taxon>
        <taxon>Verrucariaceae</taxon>
        <taxon>Endocarpon</taxon>
    </lineage>
</organism>
<sequence>MQIFGVTGEWLGRMGNTEAEQEREREREQAPEPEPEWKGILLAKPSVSVRKGIAWGTNPPSEPTSTLVLTSTKSYYVDIRFSLTGPTATSPPHYWAFAGTSKSTFPPLHPIISPHHQPTPPSTRETHSISFPCSIHTTWTRYLDSRGDITTPDQGTTYLLHNGDCLETGTMINPDTGTWQSYQELWTSPPANDVDDQQDRTNDLEQLPTIRDESPPTQHQPTRSELKVKVKATVALLHRPPPPQLSTESGSGSEVKGMIVRIGNYCQGIIEMPPSTSSSSSSNVESGVCHQQSTAQAGSVRVERWRFNSKTDSILSGIGIGIGTGGVMEEEGKKTGAEGGEWMRDERSNYKEDKAEGIWMPCLWVCEGKKRIGDSTEKEGFAATWTVVEVEGW</sequence>
<dbReference type="AlphaFoldDB" id="A0A8H7A4V4"/>
<protein>
    <recommendedName>
        <fullName evidence="4">Protein HRI1</fullName>
    </recommendedName>
</protein>